<evidence type="ECO:0000256" key="7">
    <source>
        <dbReference type="ARBA" id="ARBA00022989"/>
    </source>
</evidence>
<comment type="subcellular location">
    <subcellularLocation>
        <location evidence="14">Cell projection</location>
        <location evidence="14">Filopodium membrane</location>
        <topology evidence="14">Single-pass type I membrane protein</topology>
    </subcellularLocation>
    <subcellularLocation>
        <location evidence="13">Cell projection</location>
        <location evidence="13">Lamellipodium membrane</location>
        <topology evidence="13">Single-pass type I membrane protein</topology>
    </subcellularLocation>
</comment>
<feature type="domain" description="VWFA" evidence="19">
    <location>
        <begin position="1"/>
        <end position="136"/>
    </location>
</feature>
<name>A0A8B9RE20_ASTMX</name>
<dbReference type="Gene3D" id="3.40.50.410">
    <property type="entry name" value="von Willebrand factor, type A domain"/>
    <property type="match status" value="1"/>
</dbReference>
<dbReference type="GO" id="GO:0009986">
    <property type="term" value="C:cell surface"/>
    <property type="evidence" value="ECO:0007669"/>
    <property type="project" value="TreeGrafter"/>
</dbReference>
<keyword evidence="9" id="KW-1015">Disulfide bond</keyword>
<keyword evidence="2" id="KW-1003">Cell membrane</keyword>
<sequence>MSFIVFSTEGRILMRLTEDREKIRKGLEELHRVQPGGDTFMHEGIQRASEQIYYGNSEGYRTASVIIALTDGELHEDLFYYAEREANRSRSLGASVYCVGVKDFNETQLAKIADSKDHVFPVNDGFEALQSIIDSILRRSCIEILAAEPSSICAGESFQVVVRGNGFLHARNVDKVLCSFRINDTLTRMVKPLVVEDTYLLCPAPVLREEGTAASLYVSMNEGLSFISSSVTITTVGCSDGTILAIALLILMILLVLALLWWFWPLCCTVVRFFFKCCEDGAPKKKWPTVDASYYGGRGVGGIKRMEVRWGEKGSTEEGAKLEKAKNARVKMPEQEFEVSPSRILNNGMRKPPGPHKWYSPIKGKLDALWVLLKKGYDRVSIMRPQPGDKVRTHNKKKTADFSPCLHTSKYLQKSTPDYKAHYSTPVRNRGVTMFPF</sequence>
<keyword evidence="6" id="KW-0732">Signal</keyword>
<evidence type="ECO:0000256" key="17">
    <source>
        <dbReference type="ARBA" id="ARBA00093334"/>
    </source>
</evidence>
<dbReference type="FunFam" id="3.40.50.410:FF:000017">
    <property type="entry name" value="Anthrax toxin receptor 1"/>
    <property type="match status" value="1"/>
</dbReference>
<keyword evidence="8 18" id="KW-0472">Membrane</keyword>
<evidence type="ECO:0000313" key="20">
    <source>
        <dbReference type="Ensembl" id="ENSAMXP00005036110.1"/>
    </source>
</evidence>
<evidence type="ECO:0000256" key="8">
    <source>
        <dbReference type="ARBA" id="ARBA00023136"/>
    </source>
</evidence>
<evidence type="ECO:0000259" key="19">
    <source>
        <dbReference type="PROSITE" id="PS50234"/>
    </source>
</evidence>
<dbReference type="PANTHER" id="PTHR16059">
    <property type="entry name" value="ANTHRAX TOXIN RECEPTOR"/>
    <property type="match status" value="1"/>
</dbReference>
<dbReference type="GO" id="GO:0046872">
    <property type="term" value="F:metal ion binding"/>
    <property type="evidence" value="ECO:0007669"/>
    <property type="project" value="UniProtKB-KW"/>
</dbReference>
<dbReference type="InterPro" id="IPR008399">
    <property type="entry name" value="Anthrax_toxin_rcpt_C"/>
</dbReference>
<evidence type="ECO:0000256" key="12">
    <source>
        <dbReference type="ARBA" id="ARBA00023273"/>
    </source>
</evidence>
<evidence type="ECO:0000256" key="1">
    <source>
        <dbReference type="ARBA" id="ARBA00008095"/>
    </source>
</evidence>
<keyword evidence="4 18" id="KW-0812">Transmembrane</keyword>
<comment type="function">
    <text evidence="17">Plays a role in cell attachment and migration. Interacts with extracellular matrix proteins and with the actin cytoskeleton and thereby plays an important role in normal extracellular matrix (ECM) homeostasis. Mediates adhesion of cells to type 1 collagen and gelatin, reorganization of the actin cytoskeleton and promotes cell spreading. Plays a role in the angiogenic response of cultured umbilical vein endothelial cells. May also act as a receptor for PLAU. Upon ligand binding, stimulates the phosphorylation of EGFR and ERK1/2.</text>
</comment>
<dbReference type="SUPFAM" id="SSF53300">
    <property type="entry name" value="vWA-like"/>
    <property type="match status" value="1"/>
</dbReference>
<dbReference type="InterPro" id="IPR002035">
    <property type="entry name" value="VWF_A"/>
</dbReference>
<dbReference type="InterPro" id="IPR036465">
    <property type="entry name" value="vWFA_dom_sf"/>
</dbReference>
<organism evidence="20 21">
    <name type="scientific">Astyanax mexicanus</name>
    <name type="common">Blind cave fish</name>
    <name type="synonym">Astyanax fasciatus mexicanus</name>
    <dbReference type="NCBI Taxonomy" id="7994"/>
    <lineage>
        <taxon>Eukaryota</taxon>
        <taxon>Metazoa</taxon>
        <taxon>Chordata</taxon>
        <taxon>Craniata</taxon>
        <taxon>Vertebrata</taxon>
        <taxon>Euteleostomi</taxon>
        <taxon>Actinopterygii</taxon>
        <taxon>Neopterygii</taxon>
        <taxon>Teleostei</taxon>
        <taxon>Ostariophysi</taxon>
        <taxon>Characiformes</taxon>
        <taxon>Characoidei</taxon>
        <taxon>Acestrorhamphidae</taxon>
        <taxon>Acestrorhamphinae</taxon>
        <taxon>Astyanax</taxon>
    </lineage>
</organism>
<evidence type="ECO:0000256" key="9">
    <source>
        <dbReference type="ARBA" id="ARBA00023157"/>
    </source>
</evidence>
<evidence type="ECO:0000256" key="18">
    <source>
        <dbReference type="SAM" id="Phobius"/>
    </source>
</evidence>
<dbReference type="Pfam" id="PF05587">
    <property type="entry name" value="Anth_Ig"/>
    <property type="match status" value="1"/>
</dbReference>
<dbReference type="GO" id="GO:0031527">
    <property type="term" value="C:filopodium membrane"/>
    <property type="evidence" value="ECO:0007669"/>
    <property type="project" value="UniProtKB-SubCell"/>
</dbReference>
<dbReference type="PANTHER" id="PTHR16059:SF11">
    <property type="entry name" value="ANTHRAX TOXIN RECEPTOR 1"/>
    <property type="match status" value="1"/>
</dbReference>
<evidence type="ECO:0000256" key="15">
    <source>
        <dbReference type="ARBA" id="ARBA00061894"/>
    </source>
</evidence>
<dbReference type="GO" id="GO:0031258">
    <property type="term" value="C:lamellipodium membrane"/>
    <property type="evidence" value="ECO:0007669"/>
    <property type="project" value="UniProtKB-SubCell"/>
</dbReference>
<dbReference type="Proteomes" id="UP000694621">
    <property type="component" value="Unplaced"/>
</dbReference>
<accession>A0A8B9RE20</accession>
<dbReference type="GO" id="GO:0004888">
    <property type="term" value="F:transmembrane signaling receptor activity"/>
    <property type="evidence" value="ECO:0007669"/>
    <property type="project" value="TreeGrafter"/>
</dbReference>
<feature type="transmembrane region" description="Helical" evidence="18">
    <location>
        <begin position="243"/>
        <end position="264"/>
    </location>
</feature>
<evidence type="ECO:0000256" key="3">
    <source>
        <dbReference type="ARBA" id="ARBA00022553"/>
    </source>
</evidence>
<evidence type="ECO:0000256" key="11">
    <source>
        <dbReference type="ARBA" id="ARBA00023180"/>
    </source>
</evidence>
<keyword evidence="12" id="KW-0966">Cell projection</keyword>
<dbReference type="PROSITE" id="PS50234">
    <property type="entry name" value="VWFA"/>
    <property type="match status" value="1"/>
</dbReference>
<keyword evidence="11" id="KW-0325">Glycoprotein</keyword>
<evidence type="ECO:0000256" key="16">
    <source>
        <dbReference type="ARBA" id="ARBA00068139"/>
    </source>
</evidence>
<evidence type="ECO:0000256" key="14">
    <source>
        <dbReference type="ARBA" id="ARBA00060395"/>
    </source>
</evidence>
<evidence type="ECO:0000256" key="13">
    <source>
        <dbReference type="ARBA" id="ARBA00060389"/>
    </source>
</evidence>
<protein>
    <recommendedName>
        <fullName evidence="16">Anthrax toxin receptor 1</fullName>
    </recommendedName>
</protein>
<keyword evidence="7 18" id="KW-1133">Transmembrane helix</keyword>
<evidence type="ECO:0000256" key="6">
    <source>
        <dbReference type="ARBA" id="ARBA00022729"/>
    </source>
</evidence>
<keyword evidence="5" id="KW-0479">Metal-binding</keyword>
<reference evidence="20" key="1">
    <citation type="submission" date="2025-08" db="UniProtKB">
        <authorList>
            <consortium name="Ensembl"/>
        </authorList>
    </citation>
    <scope>IDENTIFICATION</scope>
</reference>
<dbReference type="AlphaFoldDB" id="A0A8B9RE20"/>
<proteinExistence type="inferred from homology"/>
<comment type="similarity">
    <text evidence="1">Belongs to the ATR family.</text>
</comment>
<keyword evidence="3" id="KW-0597">Phosphoprotein</keyword>
<dbReference type="Pfam" id="PF05586">
    <property type="entry name" value="Ant_C"/>
    <property type="match status" value="1"/>
</dbReference>
<evidence type="ECO:0000256" key="5">
    <source>
        <dbReference type="ARBA" id="ARBA00022723"/>
    </source>
</evidence>
<evidence type="ECO:0000313" key="21">
    <source>
        <dbReference type="Proteomes" id="UP000694621"/>
    </source>
</evidence>
<keyword evidence="10" id="KW-0675">Receptor</keyword>
<dbReference type="Ensembl" id="ENSAMXT00005039370.1">
    <property type="protein sequence ID" value="ENSAMXP00005036110.1"/>
    <property type="gene ID" value="ENSAMXG00005016679.1"/>
</dbReference>
<evidence type="ECO:0000256" key="10">
    <source>
        <dbReference type="ARBA" id="ARBA00023170"/>
    </source>
</evidence>
<evidence type="ECO:0000256" key="2">
    <source>
        <dbReference type="ARBA" id="ARBA00022475"/>
    </source>
</evidence>
<dbReference type="Pfam" id="PF00092">
    <property type="entry name" value="VWA"/>
    <property type="match status" value="1"/>
</dbReference>
<evidence type="ECO:0000256" key="4">
    <source>
        <dbReference type="ARBA" id="ARBA00022692"/>
    </source>
</evidence>
<comment type="subunit">
    <text evidence="15">Interacts with gelatin and type 1 collagen. Interacts with the actin cytoskeleton.</text>
</comment>
<dbReference type="InterPro" id="IPR008400">
    <property type="entry name" value="Anthrax_toxin_rcpt_extracel"/>
</dbReference>